<reference evidence="9" key="1">
    <citation type="journal article" date="2019" name="Int. J. Syst. Evol. Microbiol.">
        <title>The Global Catalogue of Microorganisms (GCM) 10K type strain sequencing project: providing services to taxonomists for standard genome sequencing and annotation.</title>
        <authorList>
            <consortium name="The Broad Institute Genomics Platform"/>
            <consortium name="The Broad Institute Genome Sequencing Center for Infectious Disease"/>
            <person name="Wu L."/>
            <person name="Ma J."/>
        </authorList>
    </citation>
    <scope>NUCLEOTIDE SEQUENCE [LARGE SCALE GENOMIC DNA]</scope>
    <source>
        <strain evidence="9">JCM 15614</strain>
    </source>
</reference>
<evidence type="ECO:0000313" key="9">
    <source>
        <dbReference type="Proteomes" id="UP001499924"/>
    </source>
</evidence>
<evidence type="ECO:0000256" key="1">
    <source>
        <dbReference type="ARBA" id="ARBA00006432"/>
    </source>
</evidence>
<dbReference type="PANTHER" id="PTHR42921:SF1">
    <property type="entry name" value="ACETOACETYL-COA SYNTHETASE"/>
    <property type="match status" value="1"/>
</dbReference>
<dbReference type="InterPro" id="IPR020845">
    <property type="entry name" value="AMP-binding_CS"/>
</dbReference>
<name>A0ABP6P3C5_9ACTN</name>
<keyword evidence="3" id="KW-0547">Nucleotide-binding</keyword>
<dbReference type="Pfam" id="PF00501">
    <property type="entry name" value="AMP-binding"/>
    <property type="match status" value="1"/>
</dbReference>
<dbReference type="InterPro" id="IPR025110">
    <property type="entry name" value="AMP-bd_C"/>
</dbReference>
<dbReference type="Gene3D" id="3.40.50.12780">
    <property type="entry name" value="N-terminal domain of ligase-like"/>
    <property type="match status" value="1"/>
</dbReference>
<sequence>MLPITRGLRHCQLMPVSAAQTEVPPAPVREGDLLWTPSPERVASTRLTAFTRFAEERSGRRFPDYAALWEWSTTDLDGFWQAVWDFFDVRSSAPHTAVLAERTMPGARWFPGARLNFAEHVLRNERPDAPALLYAGERTDLQELGWDEFARQVRAVATHLRERGIGPGDRVVAFLPNVPEAMVAMVATASLGAVWAAVSPDFGPRGALDRLGQLEPQVLFACDGYRYGGKEFDRRGEVAELVAGLPSLREVVHVPVLGLDVDGVAWADVVSGPTVPAEDFVCEQVPFDHPLWVLFSSGTTGLPKAIVHGHGGILLEQLKGLSFHQGLQQGDRAFFYTTTGWMMWNFLVSMLLLGVTPVLYDGNPSHPDVDALWRIAQDSRATLFGASPTFVELMQKAGVVPRERFDLGAIETIMPAGSPVSPAITAWFYENVKRDLWVATGSGGTDICTGLVGGVPTLPVRAGEIQARSLGVAAASWDDTGHPVVGQVGELVITAPMPSMPVCFWGDEDGARYRASYFETFPGVWRHGDFFELDERGGCFVRGRSDAVLNRQGVRIGTAEIYRVVEDDPAVRTSLVVNLDLPGGGFFMPLFVVLQPGAELDDATVARLRRALREEYTPRHVPDRIIAVGAIPLTRSGKKMEIPVRRVLLGADPAQVADPNAMADPASFADIVTYARTQTDYSLSRQEIP</sequence>
<gene>
    <name evidence="8" type="ORF">GCM10010531_18240</name>
</gene>
<proteinExistence type="inferred from homology"/>
<dbReference type="PROSITE" id="PS00455">
    <property type="entry name" value="AMP_BINDING"/>
    <property type="match status" value="1"/>
</dbReference>
<dbReference type="PANTHER" id="PTHR42921">
    <property type="entry name" value="ACETOACETYL-COA SYNTHETASE"/>
    <property type="match status" value="1"/>
</dbReference>
<dbReference type="InterPro" id="IPR005914">
    <property type="entry name" value="Acac_CoA_synth"/>
</dbReference>
<organism evidence="8 9">
    <name type="scientific">Blastococcus jejuensis</name>
    <dbReference type="NCBI Taxonomy" id="351224"/>
    <lineage>
        <taxon>Bacteria</taxon>
        <taxon>Bacillati</taxon>
        <taxon>Actinomycetota</taxon>
        <taxon>Actinomycetes</taxon>
        <taxon>Geodermatophilales</taxon>
        <taxon>Geodermatophilaceae</taxon>
        <taxon>Blastococcus</taxon>
    </lineage>
</organism>
<dbReference type="Pfam" id="PF13193">
    <property type="entry name" value="AMP-binding_C"/>
    <property type="match status" value="1"/>
</dbReference>
<dbReference type="SUPFAM" id="SSF56801">
    <property type="entry name" value="Acetyl-CoA synthetase-like"/>
    <property type="match status" value="1"/>
</dbReference>
<feature type="domain" description="AMP-binding enzyme C-terminal" evidence="6">
    <location>
        <begin position="568"/>
        <end position="638"/>
    </location>
</feature>
<evidence type="ECO:0000256" key="4">
    <source>
        <dbReference type="ARBA" id="ARBA00022840"/>
    </source>
</evidence>
<dbReference type="InterPro" id="IPR042099">
    <property type="entry name" value="ANL_N_sf"/>
</dbReference>
<dbReference type="NCBIfam" id="NF002937">
    <property type="entry name" value="PRK03584.1"/>
    <property type="match status" value="1"/>
</dbReference>
<dbReference type="InterPro" id="IPR032387">
    <property type="entry name" value="ACAS_N"/>
</dbReference>
<evidence type="ECO:0000259" key="5">
    <source>
        <dbReference type="Pfam" id="PF00501"/>
    </source>
</evidence>
<dbReference type="EMBL" id="BAAAVV010000003">
    <property type="protein sequence ID" value="GAA3166032.1"/>
    <property type="molecule type" value="Genomic_DNA"/>
</dbReference>
<feature type="domain" description="AMP-dependent synthetase/ligase" evidence="5">
    <location>
        <begin position="124"/>
        <end position="496"/>
    </location>
</feature>
<dbReference type="NCBIfam" id="TIGR01217">
    <property type="entry name" value="ac_ac_CoA_syn"/>
    <property type="match status" value="1"/>
</dbReference>
<protein>
    <submittedName>
        <fullName evidence="8">Acetoacetate--CoA ligase</fullName>
    </submittedName>
</protein>
<dbReference type="GO" id="GO:0016874">
    <property type="term" value="F:ligase activity"/>
    <property type="evidence" value="ECO:0007669"/>
    <property type="project" value="UniProtKB-KW"/>
</dbReference>
<keyword evidence="9" id="KW-1185">Reference proteome</keyword>
<evidence type="ECO:0000256" key="2">
    <source>
        <dbReference type="ARBA" id="ARBA00022598"/>
    </source>
</evidence>
<evidence type="ECO:0000313" key="8">
    <source>
        <dbReference type="EMBL" id="GAA3166032.1"/>
    </source>
</evidence>
<evidence type="ECO:0000259" key="7">
    <source>
        <dbReference type="Pfam" id="PF16177"/>
    </source>
</evidence>
<accession>A0ABP6P3C5</accession>
<dbReference type="Proteomes" id="UP001499924">
    <property type="component" value="Unassembled WGS sequence"/>
</dbReference>
<comment type="caution">
    <text evidence="8">The sequence shown here is derived from an EMBL/GenBank/DDBJ whole genome shotgun (WGS) entry which is preliminary data.</text>
</comment>
<dbReference type="InterPro" id="IPR045851">
    <property type="entry name" value="AMP-bd_C_sf"/>
</dbReference>
<evidence type="ECO:0000259" key="6">
    <source>
        <dbReference type="Pfam" id="PF13193"/>
    </source>
</evidence>
<evidence type="ECO:0000256" key="3">
    <source>
        <dbReference type="ARBA" id="ARBA00022741"/>
    </source>
</evidence>
<dbReference type="InterPro" id="IPR000873">
    <property type="entry name" value="AMP-dep_synth/lig_dom"/>
</dbReference>
<comment type="similarity">
    <text evidence="1">Belongs to the ATP-dependent AMP-binding enzyme family.</text>
</comment>
<dbReference type="Pfam" id="PF16177">
    <property type="entry name" value="ACAS_N"/>
    <property type="match status" value="1"/>
</dbReference>
<feature type="domain" description="Acetyl-coenzyme A synthetase N-terminal" evidence="7">
    <location>
        <begin position="65"/>
        <end position="120"/>
    </location>
</feature>
<dbReference type="Gene3D" id="3.30.300.30">
    <property type="match status" value="1"/>
</dbReference>
<keyword evidence="2 8" id="KW-0436">Ligase</keyword>
<keyword evidence="4" id="KW-0067">ATP-binding</keyword>